<dbReference type="EC" id="1.3.3.15" evidence="6 12"/>
<evidence type="ECO:0000313" key="15">
    <source>
        <dbReference type="EMBL" id="RBM04276.1"/>
    </source>
</evidence>
<comment type="pathway">
    <text evidence="4 12">Porphyrin-containing compound metabolism; protoheme biosynthesis.</text>
</comment>
<comment type="cofactor">
    <cofactor evidence="2 12">
        <name>FAD</name>
        <dbReference type="ChEBI" id="CHEBI:57692"/>
    </cofactor>
</comment>
<dbReference type="UniPathway" id="UPA00252"/>
<reference evidence="15 16" key="1">
    <citation type="submission" date="2018-01" db="EMBL/GenBank/DDBJ databases">
        <title>Glutamicibacter soli strain NHPC-3 Whole genome sequence and assembly.</title>
        <authorList>
            <person name="Choudhury P."/>
            <person name="Gupta D."/>
            <person name="Sengupta K."/>
            <person name="Jawed A."/>
            <person name="Sultana N."/>
            <person name="Saha P."/>
        </authorList>
    </citation>
    <scope>NUCLEOTIDE SEQUENCE [LARGE SCALE GENOMIC DNA]</scope>
    <source>
        <strain evidence="15 16">NHPC-3</strain>
    </source>
</reference>
<evidence type="ECO:0000256" key="3">
    <source>
        <dbReference type="ARBA" id="ARBA00002185"/>
    </source>
</evidence>
<comment type="similarity">
    <text evidence="5 12">Belongs to the protoporphyrinogen/coproporphyrinogen oxidase family. Coproporphyrinogen III oxidase subfamily.</text>
</comment>
<dbReference type="AlphaFoldDB" id="A0A365YNJ4"/>
<evidence type="ECO:0000256" key="13">
    <source>
        <dbReference type="SAM" id="MobiDB-lite"/>
    </source>
</evidence>
<dbReference type="Proteomes" id="UP000252167">
    <property type="component" value="Unassembled WGS sequence"/>
</dbReference>
<evidence type="ECO:0000256" key="7">
    <source>
        <dbReference type="ARBA" id="ARBA00019046"/>
    </source>
</evidence>
<comment type="subcellular location">
    <subcellularLocation>
        <location evidence="12">Cytoplasm</location>
    </subcellularLocation>
</comment>
<name>A0A365YNJ4_9MICC</name>
<accession>A0A365YNJ4</accession>
<dbReference type="InterPro" id="IPR002937">
    <property type="entry name" value="Amino_oxidase"/>
</dbReference>
<dbReference type="Gene3D" id="1.10.3110.10">
    <property type="entry name" value="protoporphyrinogen ix oxidase, domain 3"/>
    <property type="match status" value="1"/>
</dbReference>
<protein>
    <recommendedName>
        <fullName evidence="7 12">Coproporphyrinogen III oxidase</fullName>
        <ecNumber evidence="6 12">1.3.3.15</ecNumber>
    </recommendedName>
</protein>
<dbReference type="SUPFAM" id="SSF54373">
    <property type="entry name" value="FAD-linked reductases, C-terminal domain"/>
    <property type="match status" value="1"/>
</dbReference>
<gene>
    <name evidence="15" type="primary">hemG</name>
    <name evidence="15" type="ORF">C1H84_03085</name>
</gene>
<keyword evidence="8 12" id="KW-0285">Flavoprotein</keyword>
<keyword evidence="10 12" id="KW-0560">Oxidoreductase</keyword>
<dbReference type="NCBIfam" id="TIGR00562">
    <property type="entry name" value="proto_IX_ox"/>
    <property type="match status" value="1"/>
</dbReference>
<dbReference type="GO" id="GO:0005737">
    <property type="term" value="C:cytoplasm"/>
    <property type="evidence" value="ECO:0007669"/>
    <property type="project" value="UniProtKB-SubCell"/>
</dbReference>
<comment type="caution">
    <text evidence="15">The sequence shown here is derived from an EMBL/GenBank/DDBJ whole genome shotgun (WGS) entry which is preliminary data.</text>
</comment>
<evidence type="ECO:0000256" key="8">
    <source>
        <dbReference type="ARBA" id="ARBA00022630"/>
    </source>
</evidence>
<evidence type="ECO:0000256" key="10">
    <source>
        <dbReference type="ARBA" id="ARBA00023002"/>
    </source>
</evidence>
<evidence type="ECO:0000256" key="5">
    <source>
        <dbReference type="ARBA" id="ARBA00008310"/>
    </source>
</evidence>
<evidence type="ECO:0000256" key="9">
    <source>
        <dbReference type="ARBA" id="ARBA00022827"/>
    </source>
</evidence>
<comment type="catalytic activity">
    <reaction evidence="1">
        <text>coproporphyrinogen III + 3 O2 = coproporphyrin III + 3 H2O2</text>
        <dbReference type="Rhea" id="RHEA:43436"/>
        <dbReference type="ChEBI" id="CHEBI:15379"/>
        <dbReference type="ChEBI" id="CHEBI:16240"/>
        <dbReference type="ChEBI" id="CHEBI:57309"/>
        <dbReference type="ChEBI" id="CHEBI:131725"/>
        <dbReference type="EC" id="1.3.3.15"/>
    </reaction>
    <physiologicalReaction direction="left-to-right" evidence="1">
        <dbReference type="Rhea" id="RHEA:43437"/>
    </physiologicalReaction>
</comment>
<dbReference type="PANTHER" id="PTHR42923">
    <property type="entry name" value="PROTOPORPHYRINOGEN OXIDASE"/>
    <property type="match status" value="1"/>
</dbReference>
<comment type="function">
    <text evidence="3 12">Involved in coproporphyrin-dependent heme b biosynthesis. Catalyzes the oxidation of coproporphyrinogen III to coproporphyrin III.</text>
</comment>
<organism evidence="15 16">
    <name type="scientific">Glutamicibacter soli</name>
    <dbReference type="NCBI Taxonomy" id="453836"/>
    <lineage>
        <taxon>Bacteria</taxon>
        <taxon>Bacillati</taxon>
        <taxon>Actinomycetota</taxon>
        <taxon>Actinomycetes</taxon>
        <taxon>Micrococcales</taxon>
        <taxon>Micrococcaceae</taxon>
        <taxon>Glutamicibacter</taxon>
    </lineage>
</organism>
<dbReference type="GO" id="GO:0004729">
    <property type="term" value="F:oxygen-dependent protoporphyrinogen oxidase activity"/>
    <property type="evidence" value="ECO:0007669"/>
    <property type="project" value="UniProtKB-UniRule"/>
</dbReference>
<evidence type="ECO:0000256" key="1">
    <source>
        <dbReference type="ARBA" id="ARBA00001755"/>
    </source>
</evidence>
<dbReference type="GO" id="GO:0006783">
    <property type="term" value="P:heme biosynthetic process"/>
    <property type="evidence" value="ECO:0007669"/>
    <property type="project" value="UniProtKB-UniRule"/>
</dbReference>
<evidence type="ECO:0000256" key="2">
    <source>
        <dbReference type="ARBA" id="ARBA00001974"/>
    </source>
</evidence>
<evidence type="ECO:0000256" key="6">
    <source>
        <dbReference type="ARBA" id="ARBA00012402"/>
    </source>
</evidence>
<evidence type="ECO:0000256" key="11">
    <source>
        <dbReference type="ARBA" id="ARBA00023133"/>
    </source>
</evidence>
<feature type="region of interest" description="Disordered" evidence="13">
    <location>
        <begin position="1"/>
        <end position="28"/>
    </location>
</feature>
<dbReference type="Gene3D" id="3.50.50.60">
    <property type="entry name" value="FAD/NAD(P)-binding domain"/>
    <property type="match status" value="1"/>
</dbReference>
<keyword evidence="12" id="KW-0963">Cytoplasm</keyword>
<keyword evidence="16" id="KW-1185">Reference proteome</keyword>
<dbReference type="InterPro" id="IPR004572">
    <property type="entry name" value="Protoporphyrinogen_oxidase"/>
</dbReference>
<dbReference type="PRINTS" id="PR00411">
    <property type="entry name" value="PNDRDTASEI"/>
</dbReference>
<evidence type="ECO:0000313" key="16">
    <source>
        <dbReference type="Proteomes" id="UP000252167"/>
    </source>
</evidence>
<dbReference type="Gene3D" id="3.90.660.20">
    <property type="entry name" value="Protoporphyrinogen oxidase, mitochondrial, domain 2"/>
    <property type="match status" value="1"/>
</dbReference>
<dbReference type="SUPFAM" id="SSF51905">
    <property type="entry name" value="FAD/NAD(P)-binding domain"/>
    <property type="match status" value="1"/>
</dbReference>
<dbReference type="EMBL" id="POAF01000001">
    <property type="protein sequence ID" value="RBM04276.1"/>
    <property type="molecule type" value="Genomic_DNA"/>
</dbReference>
<evidence type="ECO:0000256" key="12">
    <source>
        <dbReference type="RuleBase" id="RU364052"/>
    </source>
</evidence>
<keyword evidence="9 12" id="KW-0274">FAD</keyword>
<sequence>MQRQKVHRYVSKDQRSENVAEASTRAETPKARRVIASDAAAHALRLLEKVRSATEAQAHKRAAKDAADPAPHAVVIGGGVAGLVAARDLRQTGHRVTVLEAADGFGGCVRRAEVAGLQLDAGAESFAVRGGTVGSYLDELDLSGSIAATSGASAWLIQGEGEKILANPLPATSLMGIPGHVRTDEVRHLIGRAATVRAAADLITPMSKKWATEPLSLAEVVRSRMGQAVLDELVAPVVNGVYSTDPAQIDIDAAAPGLRAAMQSTGSLARAVAQLQSSAPAGSRVAGLDGGMYTMIEALAGQLQAAGVSLVRNSPVTAISRQPQAEQPYTVHTLGQELKADRVVIATPAEPALGLLNPLLPADQQIEGRSEANAIALATLVVDKPELDEAPRGSGVLVSRGAPLVAKALTHATAKWPWLAEQAGPGTHVVRLSFGRIGEHEPIVESGDDAQLIAQAVKDASKILGVQLQQEDVLGSAVSRFNDMVPLQGGAAAQRRAQVQQALDDLDGVDVVGAWLAGTGLARVIAQARRAVAISAR</sequence>
<keyword evidence="11 12" id="KW-0350">Heme biosynthesis</keyword>
<dbReference type="PANTHER" id="PTHR42923:SF3">
    <property type="entry name" value="PROTOPORPHYRINOGEN OXIDASE"/>
    <property type="match status" value="1"/>
</dbReference>
<proteinExistence type="inferred from homology"/>
<dbReference type="InterPro" id="IPR050464">
    <property type="entry name" value="Zeta_carotene_desat/Oxidored"/>
</dbReference>
<feature type="domain" description="Amine oxidase" evidence="14">
    <location>
        <begin position="80"/>
        <end position="532"/>
    </location>
</feature>
<evidence type="ECO:0000259" key="14">
    <source>
        <dbReference type="Pfam" id="PF01593"/>
    </source>
</evidence>
<evidence type="ECO:0000256" key="4">
    <source>
        <dbReference type="ARBA" id="ARBA00004744"/>
    </source>
</evidence>
<dbReference type="InterPro" id="IPR036188">
    <property type="entry name" value="FAD/NAD-bd_sf"/>
</dbReference>
<dbReference type="Pfam" id="PF01593">
    <property type="entry name" value="Amino_oxidase"/>
    <property type="match status" value="1"/>
</dbReference>